<dbReference type="RefSeq" id="WP_250424425.1">
    <property type="nucleotide sequence ID" value="NZ_JAJKBJ010000015.1"/>
</dbReference>
<organism evidence="2 3">
    <name type="scientific">Legionella maioricensis</name>
    <dbReference type="NCBI Taxonomy" id="2896528"/>
    <lineage>
        <taxon>Bacteria</taxon>
        <taxon>Pseudomonadati</taxon>
        <taxon>Pseudomonadota</taxon>
        <taxon>Gammaproteobacteria</taxon>
        <taxon>Legionellales</taxon>
        <taxon>Legionellaceae</taxon>
        <taxon>Legionella</taxon>
    </lineage>
</organism>
<dbReference type="Proteomes" id="UP001139721">
    <property type="component" value="Unassembled WGS sequence"/>
</dbReference>
<dbReference type="EMBL" id="JAJKBJ010000015">
    <property type="protein sequence ID" value="MCL9684880.1"/>
    <property type="molecule type" value="Genomic_DNA"/>
</dbReference>
<dbReference type="Pfam" id="PF04909">
    <property type="entry name" value="Amidohydro_2"/>
    <property type="match status" value="1"/>
</dbReference>
<dbReference type="Gene3D" id="3.20.20.140">
    <property type="entry name" value="Metal-dependent hydrolases"/>
    <property type="match status" value="1"/>
</dbReference>
<dbReference type="SUPFAM" id="SSF51556">
    <property type="entry name" value="Metallo-dependent hydrolases"/>
    <property type="match status" value="1"/>
</dbReference>
<protein>
    <submittedName>
        <fullName evidence="2">Amidohydrolase family protein</fullName>
    </submittedName>
</protein>
<dbReference type="PANTHER" id="PTHR35563">
    <property type="entry name" value="BARREL METAL-DEPENDENT HYDROLASE, PUTATIVE (AFU_ORTHOLOGUE AFUA_1G16240)-RELATED"/>
    <property type="match status" value="1"/>
</dbReference>
<dbReference type="InterPro" id="IPR032466">
    <property type="entry name" value="Metal_Hydrolase"/>
</dbReference>
<keyword evidence="3" id="KW-1185">Reference proteome</keyword>
<dbReference type="InterPro" id="IPR052358">
    <property type="entry name" value="Aro_Compnd_Degr_Hydrolases"/>
</dbReference>
<name>A0A9X2D1G6_9GAMM</name>
<reference evidence="2" key="1">
    <citation type="submission" date="2021-11" db="EMBL/GenBank/DDBJ databases">
        <title>Legionella maioricencis sp. nov., a new species isolated from hot water samples in Mallorca.</title>
        <authorList>
            <person name="Crespi S."/>
            <person name="Drasar V."/>
            <person name="Salva-Serra F."/>
            <person name="Jaen-Luchoro D."/>
            <person name="Pineiro-Iglesias B."/>
            <person name="Aliaga F."/>
            <person name="Fernandez-Juarez V."/>
            <person name="Coll G."/>
            <person name="Moore E.R.B."/>
            <person name="Bennasar-Figueras A."/>
        </authorList>
    </citation>
    <scope>NUCLEOTIDE SEQUENCE</scope>
    <source>
        <strain evidence="2">HCPI-6</strain>
    </source>
</reference>
<feature type="domain" description="Amidohydrolase-related" evidence="1">
    <location>
        <begin position="5"/>
        <end position="246"/>
    </location>
</feature>
<gene>
    <name evidence="2" type="ORF">LOX96_12310</name>
</gene>
<comment type="caution">
    <text evidence="2">The sequence shown here is derived from an EMBL/GenBank/DDBJ whole genome shotgun (WGS) entry which is preliminary data.</text>
</comment>
<dbReference type="InterPro" id="IPR006680">
    <property type="entry name" value="Amidohydro-rel"/>
</dbReference>
<dbReference type="PANTHER" id="PTHR35563:SF2">
    <property type="entry name" value="BARREL METAL-DEPENDENT HYDROLASE, PUTATIVE (AFU_ORTHOLOGUE AFUA_1G16240)-RELATED"/>
    <property type="match status" value="1"/>
</dbReference>
<dbReference type="AlphaFoldDB" id="A0A9X2D1G6"/>
<accession>A0A9X2D1G6</accession>
<dbReference type="GO" id="GO:0016787">
    <property type="term" value="F:hydrolase activity"/>
    <property type="evidence" value="ECO:0007669"/>
    <property type="project" value="InterPro"/>
</dbReference>
<sequence>MKVFDSHFHIIDTRFPLIANSGYLPQPFTTEDYLKKVNDLHVLGGAVVSGSFQAFDQNYLIAALKTLGSHFVGVTQIPTNVSDQSIIDLHQAGVRAVRFNIKRGGSASIEDIQSLALRCYALVKWHSEFYLDAINLPDIYDILLKLPAVSIDHLGLSKEGFPHLLKMVEHGAHVKATGFGRVNFDVIEMMKKITAVNPDCLMFGTDLPSTRAPRPFTTTDLSLIINHFNALQAEKILFSNAVDFYGVTNLKM</sequence>
<evidence type="ECO:0000313" key="3">
    <source>
        <dbReference type="Proteomes" id="UP001139721"/>
    </source>
</evidence>
<evidence type="ECO:0000313" key="2">
    <source>
        <dbReference type="EMBL" id="MCL9684880.1"/>
    </source>
</evidence>
<evidence type="ECO:0000259" key="1">
    <source>
        <dbReference type="Pfam" id="PF04909"/>
    </source>
</evidence>
<proteinExistence type="predicted"/>